<dbReference type="RefSeq" id="WP_254161584.1">
    <property type="nucleotide sequence ID" value="NZ_CP100358.1"/>
</dbReference>
<keyword evidence="1" id="KW-0614">Plasmid</keyword>
<dbReference type="Gene3D" id="3.40.50.300">
    <property type="entry name" value="P-loop containing nucleotide triphosphate hydrolases"/>
    <property type="match status" value="1"/>
</dbReference>
<dbReference type="AlphaFoldDB" id="A0A9E7NER6"/>
<reference evidence="1" key="1">
    <citation type="submission" date="2022-06" db="EMBL/GenBank/DDBJ databases">
        <title>Diverse halophilic archaea isolated from saline environments.</title>
        <authorList>
            <person name="Cui H.-L."/>
        </authorList>
    </citation>
    <scope>NUCLEOTIDE SEQUENCE</scope>
    <source>
        <strain evidence="1">WLHS1</strain>
        <plasmid evidence="1">unnamed3</plasmid>
    </source>
</reference>
<dbReference type="Proteomes" id="UP001056855">
    <property type="component" value="Plasmid unnamed3"/>
</dbReference>
<dbReference type="KEGG" id="sawl:NGM29_20655"/>
<evidence type="ECO:0008006" key="3">
    <source>
        <dbReference type="Google" id="ProtNLM"/>
    </source>
</evidence>
<dbReference type="EMBL" id="CP100358">
    <property type="protein sequence ID" value="UTF56001.1"/>
    <property type="molecule type" value="Genomic_DNA"/>
</dbReference>
<evidence type="ECO:0000313" key="2">
    <source>
        <dbReference type="Proteomes" id="UP001056855"/>
    </source>
</evidence>
<proteinExistence type="predicted"/>
<dbReference type="GeneID" id="73292511"/>
<gene>
    <name evidence="1" type="ORF">NGM29_20655</name>
</gene>
<keyword evidence="2" id="KW-1185">Reference proteome</keyword>
<dbReference type="InterPro" id="IPR027417">
    <property type="entry name" value="P-loop_NTPase"/>
</dbReference>
<protein>
    <recommendedName>
        <fullName evidence="3">Terminase large subunit gp17-like C-terminal domain-containing protein</fullName>
    </recommendedName>
</protein>
<organism evidence="1 2">
    <name type="scientific">Natronosalvus rutilus</name>
    <dbReference type="NCBI Taxonomy" id="2953753"/>
    <lineage>
        <taxon>Archaea</taxon>
        <taxon>Methanobacteriati</taxon>
        <taxon>Methanobacteriota</taxon>
        <taxon>Stenosarchaea group</taxon>
        <taxon>Halobacteria</taxon>
        <taxon>Halobacteriales</taxon>
        <taxon>Natrialbaceae</taxon>
        <taxon>Natronosalvus</taxon>
    </lineage>
</organism>
<evidence type="ECO:0000313" key="1">
    <source>
        <dbReference type="EMBL" id="UTF56001.1"/>
    </source>
</evidence>
<dbReference type="Gene3D" id="3.30.420.240">
    <property type="match status" value="1"/>
</dbReference>
<accession>A0A9E7NER6</accession>
<name>A0A9E7NER6_9EURY</name>
<sequence>MSAGADDGALEKSQRLIELAKENPLARPTLSSIALHDFEYMTPRYLRSLMAEVYRALEDHPGQPKRMCKLYPRDHAKSETGSHIVPSWKALANPNVRVLILMESESKAKEKLNQCRKTINKWGPRFGRQIDKDSATDLTLRRTANHAEPTIAARGMDSKITGGHYDLLIFDDIVSWPTQRTETQRQKRWSQFQDYSQNLGAAGDSVYLVLGTRKHPEDLYSKLIHSPNWNVEVKQAISDYSVIENGEFTVTTDAGNTYSGAELSQIDAQRETILDIDAHREVDVLWPERWSLENLIDKLLTEVQSEDGSALVFKRENQNDPRALEGQVLNADQLVFEPRSALPDQGVRFVAGVDVGIEDDPEKAAVGDSDWWSVAVYGDHPPSSTTFLVELERKRGITMSRAISWISRVVSDVEGTFGHPVSRINVEGNQAQRWLVQEARDKDLRFQTTTSSGSKEERIISMAGRFESGRVRIIDDTLSKATPVDERAERAGAKWQSFIDEWVGFPTGKHDDRLDSCEIGLRGISTENVTDSDYDMSDLPT</sequence>
<geneLocation type="plasmid" evidence="1 2">
    <name>unnamed3</name>
</geneLocation>